<evidence type="ECO:0000256" key="1">
    <source>
        <dbReference type="ARBA" id="ARBA00023015"/>
    </source>
</evidence>
<evidence type="ECO:0000313" key="5">
    <source>
        <dbReference type="EMBL" id="MYM65273.1"/>
    </source>
</evidence>
<dbReference type="GO" id="GO:0006355">
    <property type="term" value="P:regulation of DNA-templated transcription"/>
    <property type="evidence" value="ECO:0007669"/>
    <property type="project" value="InterPro"/>
</dbReference>
<dbReference type="InterPro" id="IPR017470">
    <property type="entry name" value="Tscrpt_reg_EpsA"/>
</dbReference>
<keyword evidence="3" id="KW-0804">Transcription</keyword>
<dbReference type="Proteomes" id="UP000450012">
    <property type="component" value="Unassembled WGS sequence"/>
</dbReference>
<dbReference type="InterPro" id="IPR016032">
    <property type="entry name" value="Sig_transdc_resp-reg_C-effctor"/>
</dbReference>
<dbReference type="InterPro" id="IPR036388">
    <property type="entry name" value="WH-like_DNA-bd_sf"/>
</dbReference>
<dbReference type="CDD" id="cd06170">
    <property type="entry name" value="LuxR_C_like"/>
    <property type="match status" value="1"/>
</dbReference>
<dbReference type="PRINTS" id="PR00038">
    <property type="entry name" value="HTHLUXR"/>
</dbReference>
<dbReference type="SUPFAM" id="SSF46894">
    <property type="entry name" value="C-terminal effector domain of the bipartite response regulators"/>
    <property type="match status" value="1"/>
</dbReference>
<dbReference type="EMBL" id="WWCK01000001">
    <property type="protein sequence ID" value="MYM65273.1"/>
    <property type="molecule type" value="Genomic_DNA"/>
</dbReference>
<dbReference type="Pfam" id="PF00196">
    <property type="entry name" value="GerE"/>
    <property type="match status" value="1"/>
</dbReference>
<dbReference type="AlphaFoldDB" id="A0A7X4KAH4"/>
<feature type="domain" description="HTH luxR-type" evidence="4">
    <location>
        <begin position="188"/>
        <end position="253"/>
    </location>
</feature>
<proteinExistence type="predicted"/>
<dbReference type="PANTHER" id="PTHR44688:SF16">
    <property type="entry name" value="DNA-BINDING TRANSCRIPTIONAL ACTIVATOR DEVR_DOSR"/>
    <property type="match status" value="1"/>
</dbReference>
<dbReference type="PROSITE" id="PS50043">
    <property type="entry name" value="HTH_LUXR_2"/>
    <property type="match status" value="1"/>
</dbReference>
<name>A0A7X4KAH4_9BURK</name>
<sequence length="266" mass="29634">MEQLVILSKLEQEYLLHAIEGALPVQDARQFFLWTQGPLQALLPHQVMVCLQLGTQDELQHVECLHSTVLDADLLGRLVDREDGLALRLAHHCRQVARLPALLDAGPGADPLKAGQGLAAFQGELRELGLENMLMHGSERLPGGSTFFVLFGLPHRPRPRHAYFFELLLPHLHMSLQRINRQQAQARAGTLARPVSAREAEILHWVREGKSNEEIGLILGISGLTVKNHLQRLYRLLGVSNRAQAIARGMALHLFDRPPQPLARAA</sequence>
<reference evidence="5 6" key="1">
    <citation type="submission" date="2019-12" db="EMBL/GenBank/DDBJ databases">
        <title>Novel species isolated from a subtropical stream in China.</title>
        <authorList>
            <person name="Lu H."/>
        </authorList>
    </citation>
    <scope>NUCLEOTIDE SEQUENCE [LARGE SCALE GENOMIC DNA]</scope>
    <source>
        <strain evidence="5 6">FT55W</strain>
    </source>
</reference>
<dbReference type="InterPro" id="IPR000792">
    <property type="entry name" value="Tscrpt_reg_LuxR_C"/>
</dbReference>
<dbReference type="NCBIfam" id="TIGR03020">
    <property type="entry name" value="EpsA"/>
    <property type="match status" value="1"/>
</dbReference>
<keyword evidence="6" id="KW-1185">Reference proteome</keyword>
<dbReference type="PANTHER" id="PTHR44688">
    <property type="entry name" value="DNA-BINDING TRANSCRIPTIONAL ACTIVATOR DEVR_DOSR"/>
    <property type="match status" value="1"/>
</dbReference>
<keyword evidence="2" id="KW-0238">DNA-binding</keyword>
<dbReference type="Gene3D" id="1.10.10.10">
    <property type="entry name" value="Winged helix-like DNA-binding domain superfamily/Winged helix DNA-binding domain"/>
    <property type="match status" value="1"/>
</dbReference>
<comment type="caution">
    <text evidence="5">The sequence shown here is derived from an EMBL/GenBank/DDBJ whole genome shotgun (WGS) entry which is preliminary data.</text>
</comment>
<keyword evidence="1" id="KW-0805">Transcription regulation</keyword>
<protein>
    <submittedName>
        <fullName evidence="5">Helix-turn-helix transcriptional regulator</fullName>
    </submittedName>
</protein>
<evidence type="ECO:0000256" key="2">
    <source>
        <dbReference type="ARBA" id="ARBA00023125"/>
    </source>
</evidence>
<evidence type="ECO:0000256" key="3">
    <source>
        <dbReference type="ARBA" id="ARBA00023163"/>
    </source>
</evidence>
<accession>A0A7X4KAH4</accession>
<dbReference type="SMART" id="SM00421">
    <property type="entry name" value="HTH_LUXR"/>
    <property type="match status" value="1"/>
</dbReference>
<dbReference type="GO" id="GO:0003677">
    <property type="term" value="F:DNA binding"/>
    <property type="evidence" value="ECO:0007669"/>
    <property type="project" value="UniProtKB-KW"/>
</dbReference>
<evidence type="ECO:0000259" key="4">
    <source>
        <dbReference type="PROSITE" id="PS50043"/>
    </source>
</evidence>
<gene>
    <name evidence="5" type="ORF">GTP45_00310</name>
</gene>
<evidence type="ECO:0000313" key="6">
    <source>
        <dbReference type="Proteomes" id="UP000450012"/>
    </source>
</evidence>
<organism evidence="5 6">
    <name type="scientific">Duganella rivi</name>
    <dbReference type="NCBI Taxonomy" id="2666083"/>
    <lineage>
        <taxon>Bacteria</taxon>
        <taxon>Pseudomonadati</taxon>
        <taxon>Pseudomonadota</taxon>
        <taxon>Betaproteobacteria</taxon>
        <taxon>Burkholderiales</taxon>
        <taxon>Oxalobacteraceae</taxon>
        <taxon>Telluria group</taxon>
        <taxon>Duganella</taxon>
    </lineage>
</organism>